<reference evidence="1" key="1">
    <citation type="submission" date="2018-02" db="EMBL/GenBank/DDBJ databases">
        <title>Rhizophora mucronata_Transcriptome.</title>
        <authorList>
            <person name="Meera S.P."/>
            <person name="Sreeshan A."/>
            <person name="Augustine A."/>
        </authorList>
    </citation>
    <scope>NUCLEOTIDE SEQUENCE</scope>
    <source>
        <tissue evidence="1">Leaf</tissue>
    </source>
</reference>
<name>A0A2P2N0L4_RHIMU</name>
<organism evidence="1">
    <name type="scientific">Rhizophora mucronata</name>
    <name type="common">Asiatic mangrove</name>
    <dbReference type="NCBI Taxonomy" id="61149"/>
    <lineage>
        <taxon>Eukaryota</taxon>
        <taxon>Viridiplantae</taxon>
        <taxon>Streptophyta</taxon>
        <taxon>Embryophyta</taxon>
        <taxon>Tracheophyta</taxon>
        <taxon>Spermatophyta</taxon>
        <taxon>Magnoliopsida</taxon>
        <taxon>eudicotyledons</taxon>
        <taxon>Gunneridae</taxon>
        <taxon>Pentapetalae</taxon>
        <taxon>rosids</taxon>
        <taxon>fabids</taxon>
        <taxon>Malpighiales</taxon>
        <taxon>Rhizophoraceae</taxon>
        <taxon>Rhizophora</taxon>
    </lineage>
</organism>
<accession>A0A2P2N0L4</accession>
<dbReference type="EMBL" id="GGEC01055504">
    <property type="protein sequence ID" value="MBX35988.1"/>
    <property type="molecule type" value="Transcribed_RNA"/>
</dbReference>
<proteinExistence type="predicted"/>
<protein>
    <submittedName>
        <fullName evidence="1">Uncharacterized protein</fullName>
    </submittedName>
</protein>
<evidence type="ECO:0000313" key="1">
    <source>
        <dbReference type="EMBL" id="MBX35988.1"/>
    </source>
</evidence>
<sequence>MKGEILRELCIDVRGKFHFLPFSPNLCHNHLFAISFTIFFVSRKPLSFDSL</sequence>
<dbReference type="AlphaFoldDB" id="A0A2P2N0L4"/>